<protein>
    <submittedName>
        <fullName evidence="2">Uncharacterized protein</fullName>
    </submittedName>
</protein>
<organism evidence="2 3">
    <name type="scientific">Thermomonas fusca</name>
    <dbReference type="NCBI Taxonomy" id="215690"/>
    <lineage>
        <taxon>Bacteria</taxon>
        <taxon>Pseudomonadati</taxon>
        <taxon>Pseudomonadota</taxon>
        <taxon>Gammaproteobacteria</taxon>
        <taxon>Lysobacterales</taxon>
        <taxon>Lysobacteraceae</taxon>
        <taxon>Thermomonas</taxon>
    </lineage>
</organism>
<dbReference type="EMBL" id="SROY01000001">
    <property type="protein sequence ID" value="TLX23095.1"/>
    <property type="molecule type" value="Genomic_DNA"/>
</dbReference>
<sequence length="123" mass="13081">MANEDLAKQVMQALAGGDRTRAAGLLRAAGMPAMRQALDQFKAQAENERRALKALGSSTREAAGNIETQGARVHAQTQAALQALRTHKHPPTVEMGEKPGSLRWVMIVLGLLALAAWLAFGGL</sequence>
<comment type="caution">
    <text evidence="2">The sequence shown here is derived from an EMBL/GenBank/DDBJ whole genome shotgun (WGS) entry which is preliminary data.</text>
</comment>
<feature type="transmembrane region" description="Helical" evidence="1">
    <location>
        <begin position="102"/>
        <end position="120"/>
    </location>
</feature>
<accession>A0A5R9PHX9</accession>
<evidence type="ECO:0000313" key="3">
    <source>
        <dbReference type="Proteomes" id="UP000308508"/>
    </source>
</evidence>
<proteinExistence type="predicted"/>
<keyword evidence="1" id="KW-0812">Transmembrane</keyword>
<dbReference type="Proteomes" id="UP000308508">
    <property type="component" value="Unassembled WGS sequence"/>
</dbReference>
<name>A0A5R9PHX9_9GAMM</name>
<evidence type="ECO:0000256" key="1">
    <source>
        <dbReference type="SAM" id="Phobius"/>
    </source>
</evidence>
<dbReference type="AlphaFoldDB" id="A0A5R9PHX9"/>
<reference evidence="2 3" key="1">
    <citation type="submission" date="2019-04" db="EMBL/GenBank/DDBJ databases">
        <authorList>
            <person name="Grouzdev D.S."/>
            <person name="Nazina T.N."/>
        </authorList>
    </citation>
    <scope>NUCLEOTIDE SEQUENCE [LARGE SCALE GENOMIC DNA]</scope>
    <source>
        <strain evidence="2 3">SHC 3-19</strain>
    </source>
</reference>
<evidence type="ECO:0000313" key="2">
    <source>
        <dbReference type="EMBL" id="TLX23095.1"/>
    </source>
</evidence>
<keyword evidence="3" id="KW-1185">Reference proteome</keyword>
<gene>
    <name evidence="2" type="ORF">E5S66_03470</name>
</gene>
<dbReference type="RefSeq" id="WP_138347508.1">
    <property type="nucleotide sequence ID" value="NZ_SROY01000001.1"/>
</dbReference>
<keyword evidence="1" id="KW-1133">Transmembrane helix</keyword>
<keyword evidence="1" id="KW-0472">Membrane</keyword>
<dbReference type="STRING" id="1123377.GCA_000423885_00928"/>